<gene>
    <name evidence="2" type="ORF">N7548_00600</name>
</gene>
<name>A0ABT2Y3K7_9MOLU</name>
<dbReference type="RefSeq" id="WP_263607438.1">
    <property type="nucleotide sequence ID" value="NZ_JAOVQM010000001.1"/>
</dbReference>
<keyword evidence="1" id="KW-0472">Membrane</keyword>
<comment type="caution">
    <text evidence="2">The sequence shown here is derived from an EMBL/GenBank/DDBJ whole genome shotgun (WGS) entry which is preliminary data.</text>
</comment>
<evidence type="ECO:0000313" key="2">
    <source>
        <dbReference type="EMBL" id="MCV2231325.1"/>
    </source>
</evidence>
<feature type="transmembrane region" description="Helical" evidence="1">
    <location>
        <begin position="6"/>
        <end position="27"/>
    </location>
</feature>
<organism evidence="2 3">
    <name type="scientific">Paracholeplasma manati</name>
    <dbReference type="NCBI Taxonomy" id="591373"/>
    <lineage>
        <taxon>Bacteria</taxon>
        <taxon>Bacillati</taxon>
        <taxon>Mycoplasmatota</taxon>
        <taxon>Mollicutes</taxon>
        <taxon>Acholeplasmatales</taxon>
        <taxon>Acholeplasmataceae</taxon>
        <taxon>Paracholeplasma</taxon>
    </lineage>
</organism>
<sequence length="109" mass="12715">MKQSTVILRVLSIIYFPLFLFFGTVLVERMISNRQKITSHDNIYEVKEPGTLQMEYESKISFDIDVKAEVLPLPGANIFYLLGLHIYIRKVRLLLFDPPTIICDFYIIS</sequence>
<dbReference type="EMBL" id="JAOVQM010000001">
    <property type="protein sequence ID" value="MCV2231325.1"/>
    <property type="molecule type" value="Genomic_DNA"/>
</dbReference>
<accession>A0ABT2Y3K7</accession>
<evidence type="ECO:0000256" key="1">
    <source>
        <dbReference type="SAM" id="Phobius"/>
    </source>
</evidence>
<reference evidence="2" key="1">
    <citation type="submission" date="2022-09" db="EMBL/GenBank/DDBJ databases">
        <title>Novel Mycoplasma species identified in domestic and wild animals.</title>
        <authorList>
            <person name="Volokhov D.V."/>
            <person name="Furtak V.A."/>
            <person name="Zagorodnyaya T.A."/>
        </authorList>
    </citation>
    <scope>NUCLEOTIDE SEQUENCE</scope>
    <source>
        <strain evidence="2">Oakley</strain>
    </source>
</reference>
<keyword evidence="1" id="KW-0812">Transmembrane</keyword>
<evidence type="ECO:0000313" key="3">
    <source>
        <dbReference type="Proteomes" id="UP001177160"/>
    </source>
</evidence>
<dbReference type="Proteomes" id="UP001177160">
    <property type="component" value="Unassembled WGS sequence"/>
</dbReference>
<keyword evidence="3" id="KW-1185">Reference proteome</keyword>
<keyword evidence="1" id="KW-1133">Transmembrane helix</keyword>
<protein>
    <submittedName>
        <fullName evidence="2">Uncharacterized protein</fullName>
    </submittedName>
</protein>
<proteinExistence type="predicted"/>